<protein>
    <submittedName>
        <fullName evidence="2">Uncharacterized protein</fullName>
    </submittedName>
</protein>
<dbReference type="EMBL" id="FUYE01000013">
    <property type="protein sequence ID" value="SKB02106.1"/>
    <property type="molecule type" value="Genomic_DNA"/>
</dbReference>
<evidence type="ECO:0000313" key="3">
    <source>
        <dbReference type="Proteomes" id="UP000190774"/>
    </source>
</evidence>
<evidence type="ECO:0000256" key="1">
    <source>
        <dbReference type="SAM" id="MobiDB-lite"/>
    </source>
</evidence>
<keyword evidence="3" id="KW-1185">Reference proteome</keyword>
<organism evidence="2 3">
    <name type="scientific">Prosthecobacter debontii</name>
    <dbReference type="NCBI Taxonomy" id="48467"/>
    <lineage>
        <taxon>Bacteria</taxon>
        <taxon>Pseudomonadati</taxon>
        <taxon>Verrucomicrobiota</taxon>
        <taxon>Verrucomicrobiia</taxon>
        <taxon>Verrucomicrobiales</taxon>
        <taxon>Verrucomicrobiaceae</taxon>
        <taxon>Prosthecobacter</taxon>
    </lineage>
</organism>
<proteinExistence type="predicted"/>
<reference evidence="3" key="1">
    <citation type="submission" date="2017-02" db="EMBL/GenBank/DDBJ databases">
        <authorList>
            <person name="Varghese N."/>
            <person name="Submissions S."/>
        </authorList>
    </citation>
    <scope>NUCLEOTIDE SEQUENCE [LARGE SCALE GENOMIC DNA]</scope>
    <source>
        <strain evidence="3">ATCC 700200</strain>
    </source>
</reference>
<dbReference type="AlphaFoldDB" id="A0A1T4YK26"/>
<feature type="compositionally biased region" description="Low complexity" evidence="1">
    <location>
        <begin position="152"/>
        <end position="165"/>
    </location>
</feature>
<evidence type="ECO:0000313" key="2">
    <source>
        <dbReference type="EMBL" id="SKB02106.1"/>
    </source>
</evidence>
<dbReference type="Proteomes" id="UP000190774">
    <property type="component" value="Unassembled WGS sequence"/>
</dbReference>
<sequence length="277" mass="29299">MLLLASDRGLGWGFGGGGGLGRGGKFPADSGRPAEWGFEWAFLNLWKIGEVGYWCLGRATLEAGRWLVAFIGREALRRVRSLWAKEGRSPSGIERPNDVHGCPASFARRTGTQRSGSLPRCDGVSCPATAVILPSSRSQDGLTPLLKKAGRSDSSSGGATGGRTSETAPQAHRLHDEICSRVSGLSTKGATSLSLGCNPRNSANTCRSVSHEALKGRDSTLDRDAVSSVALTGLNLIPQDSGRVIPRAAPWAKESLALGARRFWPPLEFHEPGLVGS</sequence>
<feature type="region of interest" description="Disordered" evidence="1">
    <location>
        <begin position="138"/>
        <end position="175"/>
    </location>
</feature>
<name>A0A1T4YK26_9BACT</name>
<gene>
    <name evidence="2" type="ORF">SAMN02745166_03544</name>
</gene>
<accession>A0A1T4YK26</accession>